<gene>
    <name evidence="1" type="ORF">ABK905_16085</name>
</gene>
<evidence type="ECO:0000313" key="1">
    <source>
        <dbReference type="EMBL" id="XBS68283.1"/>
    </source>
</evidence>
<dbReference type="AlphaFoldDB" id="A0AAU7Q5G0"/>
<sequence>MKKNPFLNELKENYVELSRTISAKSDVDLAIDTKLDLDHNFEQQIARLRDAVVFLKRARDAGDGIAAQAAILHISSYAMRLSNFFSDIDVDAGMLLKTLQWPAIPENYKIPEHYHFPHK</sequence>
<dbReference type="EMBL" id="CP157947">
    <property type="protein sequence ID" value="XBS68283.1"/>
    <property type="molecule type" value="Genomic_DNA"/>
</dbReference>
<proteinExistence type="predicted"/>
<protein>
    <submittedName>
        <fullName evidence="1">Uncharacterized protein</fullName>
    </submittedName>
</protein>
<dbReference type="Gene3D" id="6.10.290.10">
    <property type="match status" value="1"/>
</dbReference>
<organism evidence="1">
    <name type="scientific">Acerihabitans sp. KWT182</name>
    <dbReference type="NCBI Taxonomy" id="3157919"/>
    <lineage>
        <taxon>Bacteria</taxon>
        <taxon>Pseudomonadati</taxon>
        <taxon>Pseudomonadota</taxon>
        <taxon>Gammaproteobacteria</taxon>
        <taxon>Enterobacterales</taxon>
        <taxon>Pectobacteriaceae</taxon>
        <taxon>Acerihabitans</taxon>
    </lineage>
</organism>
<name>A0AAU7Q5G0_9GAMM</name>
<reference evidence="1" key="1">
    <citation type="submission" date="2024-06" db="EMBL/GenBank/DDBJ databases">
        <authorList>
            <person name="Coelho C."/>
            <person name="Bento M."/>
            <person name="Garcia E."/>
            <person name="Camelo A."/>
            <person name="Brandao I."/>
            <person name="Espirito Santo C."/>
            <person name="Trovao J."/>
            <person name="Verissimo A."/>
            <person name="Costa J."/>
            <person name="Tiago I."/>
        </authorList>
    </citation>
    <scope>NUCLEOTIDE SEQUENCE</scope>
    <source>
        <strain evidence="1">KWT182</strain>
    </source>
</reference>
<accession>A0AAU7Q5G0</accession>